<evidence type="ECO:0000259" key="11">
    <source>
        <dbReference type="PROSITE" id="PS50109"/>
    </source>
</evidence>
<feature type="domain" description="Histidine kinase" evidence="11">
    <location>
        <begin position="260"/>
        <end position="396"/>
    </location>
</feature>
<keyword evidence="8" id="KW-0809">Transit peptide</keyword>
<dbReference type="GO" id="GO:0004740">
    <property type="term" value="F:pyruvate dehydrogenase (acetyl-transferring) kinase activity"/>
    <property type="evidence" value="ECO:0007669"/>
    <property type="project" value="TreeGrafter"/>
</dbReference>
<evidence type="ECO:0000256" key="9">
    <source>
        <dbReference type="ARBA" id="ARBA00023128"/>
    </source>
</evidence>
<dbReference type="PROSITE" id="PS50109">
    <property type="entry name" value="HIS_KIN"/>
    <property type="match status" value="1"/>
</dbReference>
<sequence>MILASVLGSGPRGGPPLRPLLGPTLALRARSTSATDTHHVEMARERSKTVTSFYNQSAIDAAAEKPSVRLTPTMMLYSGRSQDGSHLLKSARYLQQELPVRIAHRIKGFRCLPFIIGCNPTILHVHELYIRAFQKLTDFPPIKDQADDTHYCQLVRQLLDDHKDVVTLLAEGLRESRKHIEDEMLVRYFLDKTLTSRLGIRMLATHHLALHEDKVGRLGWGSVSRAWGLRRLCEHKYGNAPRVRINGHVAARFPFIPMPLDYILPELLKNAMRWATMESHLDTPYNVPDVVITIANNDVDLIIRISDRGGGIAHKDLDRVMDYHFTTAEASTQDPRISPLFGHLDMHSGAQSGPMHGFGFGLPTSRAYAEYLGGSLQLQSLQGIGTDVYLRLRHIDGREESFRI</sequence>
<dbReference type="AlphaFoldDB" id="A0A2K5YZJ1"/>
<evidence type="ECO:0000256" key="8">
    <source>
        <dbReference type="ARBA" id="ARBA00022946"/>
    </source>
</evidence>
<keyword evidence="4 10" id="KW-0808">Transferase</keyword>
<evidence type="ECO:0000256" key="4">
    <source>
        <dbReference type="ARBA" id="ARBA00022679"/>
    </source>
</evidence>
<dbReference type="CDD" id="cd16929">
    <property type="entry name" value="HATPase_PDK-like"/>
    <property type="match status" value="1"/>
</dbReference>
<keyword evidence="7 10" id="KW-0067">ATP-binding</keyword>
<evidence type="ECO:0000256" key="5">
    <source>
        <dbReference type="ARBA" id="ARBA00022741"/>
    </source>
</evidence>
<dbReference type="InterPro" id="IPR018955">
    <property type="entry name" value="BCDHK/PDK_N"/>
</dbReference>
<dbReference type="InterPro" id="IPR004358">
    <property type="entry name" value="Sig_transdc_His_kin-like_C"/>
</dbReference>
<dbReference type="SUPFAM" id="SSF69012">
    <property type="entry name" value="alpha-ketoacid dehydrogenase kinase, N-terminal domain"/>
    <property type="match status" value="1"/>
</dbReference>
<dbReference type="Ensembl" id="ENSMLET00000044459.1">
    <property type="protein sequence ID" value="ENSMLEP00000020960.1"/>
    <property type="gene ID" value="ENSMLEG00000034667.1"/>
</dbReference>
<dbReference type="FunFam" id="1.20.140.20:FF:000002">
    <property type="entry name" value="[3-methyl-2-oxobutanoate dehydrogenase [lipoamide]] kinase, mitochondrial"/>
    <property type="match status" value="1"/>
</dbReference>
<dbReference type="SMART" id="SM00387">
    <property type="entry name" value="HATPase_c"/>
    <property type="match status" value="1"/>
</dbReference>
<dbReference type="Gene3D" id="3.30.565.10">
    <property type="entry name" value="Histidine kinase-like ATPase, C-terminal domain"/>
    <property type="match status" value="1"/>
</dbReference>
<name>A0A2K5YZJ1_MANLE</name>
<dbReference type="EC" id="2.7.11.-" evidence="10"/>
<dbReference type="PANTHER" id="PTHR11947:SF20">
    <property type="entry name" value="[3-METHYL-2-OXOBUTANOATE DEHYDROGENASE [LIPOAMIDE]] KINASE, MITOCHONDRIAL"/>
    <property type="match status" value="1"/>
</dbReference>
<dbReference type="InterPro" id="IPR005467">
    <property type="entry name" value="His_kinase_dom"/>
</dbReference>
<dbReference type="GeneTree" id="ENSGT01030000234646"/>
<dbReference type="SUPFAM" id="SSF55874">
    <property type="entry name" value="ATPase domain of HSP90 chaperone/DNA topoisomerase II/histidine kinase"/>
    <property type="match status" value="1"/>
</dbReference>
<keyword evidence="13" id="KW-1185">Reference proteome</keyword>
<evidence type="ECO:0000256" key="3">
    <source>
        <dbReference type="ARBA" id="ARBA00022553"/>
    </source>
</evidence>
<dbReference type="Gene3D" id="1.20.140.20">
    <property type="entry name" value="Alpha-ketoacid/pyruvate dehydrogenase kinase, N-terminal domain"/>
    <property type="match status" value="1"/>
</dbReference>
<comment type="similarity">
    <text evidence="2 10">Belongs to the PDK/BCKDK protein kinase family.</text>
</comment>
<keyword evidence="5 10" id="KW-0547">Nucleotide-binding</keyword>
<dbReference type="InterPro" id="IPR036890">
    <property type="entry name" value="HATPase_C_sf"/>
</dbReference>
<gene>
    <name evidence="12" type="primary">BCKDK</name>
</gene>
<dbReference type="InterPro" id="IPR036784">
    <property type="entry name" value="AK/P_DHK_N_sf"/>
</dbReference>
<dbReference type="PRINTS" id="PR00344">
    <property type="entry name" value="BCTRLSENSOR"/>
</dbReference>
<dbReference type="GO" id="GO:0005759">
    <property type="term" value="C:mitochondrial matrix"/>
    <property type="evidence" value="ECO:0007669"/>
    <property type="project" value="UniProtKB-SubCell"/>
</dbReference>
<dbReference type="Pfam" id="PF02518">
    <property type="entry name" value="HATPase_c"/>
    <property type="match status" value="1"/>
</dbReference>
<evidence type="ECO:0000256" key="6">
    <source>
        <dbReference type="ARBA" id="ARBA00022777"/>
    </source>
</evidence>
<dbReference type="InterPro" id="IPR003594">
    <property type="entry name" value="HATPase_dom"/>
</dbReference>
<dbReference type="PANTHER" id="PTHR11947">
    <property type="entry name" value="PYRUVATE DEHYDROGENASE KINASE"/>
    <property type="match status" value="1"/>
</dbReference>
<dbReference type="GO" id="GO:0010906">
    <property type="term" value="P:regulation of glucose metabolic process"/>
    <property type="evidence" value="ECO:0007669"/>
    <property type="project" value="TreeGrafter"/>
</dbReference>
<evidence type="ECO:0000313" key="13">
    <source>
        <dbReference type="Proteomes" id="UP000233140"/>
    </source>
</evidence>
<dbReference type="Pfam" id="PF10436">
    <property type="entry name" value="BCDHK_Adom3"/>
    <property type="match status" value="1"/>
</dbReference>
<keyword evidence="3" id="KW-0597">Phosphoprotein</keyword>
<dbReference type="InterPro" id="IPR039028">
    <property type="entry name" value="BCKD/PDK"/>
</dbReference>
<evidence type="ECO:0000256" key="1">
    <source>
        <dbReference type="ARBA" id="ARBA00004305"/>
    </source>
</evidence>
<evidence type="ECO:0000313" key="12">
    <source>
        <dbReference type="Ensembl" id="ENSMLEP00000020960.1"/>
    </source>
</evidence>
<evidence type="ECO:0000256" key="7">
    <source>
        <dbReference type="ARBA" id="ARBA00022840"/>
    </source>
</evidence>
<evidence type="ECO:0000256" key="2">
    <source>
        <dbReference type="ARBA" id="ARBA00006155"/>
    </source>
</evidence>
<dbReference type="GO" id="GO:0005524">
    <property type="term" value="F:ATP binding"/>
    <property type="evidence" value="ECO:0007669"/>
    <property type="project" value="UniProtKB-UniRule"/>
</dbReference>
<comment type="subcellular location">
    <subcellularLocation>
        <location evidence="1 10">Mitochondrion matrix</location>
    </subcellularLocation>
</comment>
<keyword evidence="9 10" id="KW-0496">Mitochondrion</keyword>
<organism evidence="12 13">
    <name type="scientific">Mandrillus leucophaeus</name>
    <name type="common">Drill</name>
    <name type="synonym">Papio leucophaeus</name>
    <dbReference type="NCBI Taxonomy" id="9568"/>
    <lineage>
        <taxon>Eukaryota</taxon>
        <taxon>Metazoa</taxon>
        <taxon>Chordata</taxon>
        <taxon>Craniata</taxon>
        <taxon>Vertebrata</taxon>
        <taxon>Euteleostomi</taxon>
        <taxon>Mammalia</taxon>
        <taxon>Eutheria</taxon>
        <taxon>Euarchontoglires</taxon>
        <taxon>Primates</taxon>
        <taxon>Haplorrhini</taxon>
        <taxon>Catarrhini</taxon>
        <taxon>Cercopithecidae</taxon>
        <taxon>Cercopithecinae</taxon>
        <taxon>Mandrillus</taxon>
    </lineage>
</organism>
<proteinExistence type="inferred from homology"/>
<dbReference type="Proteomes" id="UP000233140">
    <property type="component" value="Unassembled WGS sequence"/>
</dbReference>
<evidence type="ECO:0000256" key="10">
    <source>
        <dbReference type="RuleBase" id="RU366032"/>
    </source>
</evidence>
<accession>A0A2K5YZJ1</accession>
<protein>
    <recommendedName>
        <fullName evidence="10">Protein-serine/threonine kinase</fullName>
        <ecNumber evidence="10">2.7.11.-</ecNumber>
    </recommendedName>
</protein>
<keyword evidence="6 10" id="KW-0418">Kinase</keyword>
<reference evidence="12" key="2">
    <citation type="submission" date="2025-09" db="UniProtKB">
        <authorList>
            <consortium name="Ensembl"/>
        </authorList>
    </citation>
    <scope>IDENTIFICATION</scope>
</reference>
<reference evidence="12" key="1">
    <citation type="submission" date="2025-08" db="UniProtKB">
        <authorList>
            <consortium name="Ensembl"/>
        </authorList>
    </citation>
    <scope>IDENTIFICATION</scope>
</reference>